<proteinExistence type="inferred from homology"/>
<name>A0A8J2VHP9_9BACL</name>
<dbReference type="Gene3D" id="2.60.40.790">
    <property type="match status" value="1"/>
</dbReference>
<dbReference type="EMBL" id="BMHQ01000006">
    <property type="protein sequence ID" value="GGE17760.1"/>
    <property type="molecule type" value="Genomic_DNA"/>
</dbReference>
<dbReference type="SUPFAM" id="SSF49764">
    <property type="entry name" value="HSP20-like chaperones"/>
    <property type="match status" value="1"/>
</dbReference>
<evidence type="ECO:0000313" key="5">
    <source>
        <dbReference type="Proteomes" id="UP000625210"/>
    </source>
</evidence>
<comment type="similarity">
    <text evidence="1 2">Belongs to the small heat shock protein (HSP20) family.</text>
</comment>
<accession>A0A8J2VHP9</accession>
<organism evidence="4 5">
    <name type="scientific">Marinithermofilum abyssi</name>
    <dbReference type="NCBI Taxonomy" id="1571185"/>
    <lineage>
        <taxon>Bacteria</taxon>
        <taxon>Bacillati</taxon>
        <taxon>Bacillota</taxon>
        <taxon>Bacilli</taxon>
        <taxon>Bacillales</taxon>
        <taxon>Thermoactinomycetaceae</taxon>
        <taxon>Marinithermofilum</taxon>
    </lineage>
</organism>
<feature type="domain" description="SHSP" evidence="3">
    <location>
        <begin position="29"/>
        <end position="132"/>
    </location>
</feature>
<keyword evidence="5" id="KW-1185">Reference proteome</keyword>
<dbReference type="AlphaFoldDB" id="A0A8J2VHP9"/>
<gene>
    <name evidence="4" type="ORF">GCM10011571_19400</name>
</gene>
<comment type="caution">
    <text evidence="4">The sequence shown here is derived from an EMBL/GenBank/DDBJ whole genome shotgun (WGS) entry which is preliminary data.</text>
</comment>
<evidence type="ECO:0000256" key="2">
    <source>
        <dbReference type="RuleBase" id="RU003616"/>
    </source>
</evidence>
<dbReference type="Proteomes" id="UP000625210">
    <property type="component" value="Unassembled WGS sequence"/>
</dbReference>
<protein>
    <recommendedName>
        <fullName evidence="3">SHSP domain-containing protein</fullName>
    </recommendedName>
</protein>
<sequence>MMGLRGSWFERMLQEEMTDFIKEMNRLVQMFLAGDIRSDLYQTATEVVVTMEIPRLSPEHELNAWVESQRILYVSGVIQESDEGEGMMRVSKTTFTTNLLLPVLVDGSRLQTSLNQAKNLLTIRLPKVKEGS</sequence>
<dbReference type="InterPro" id="IPR002068">
    <property type="entry name" value="A-crystallin/Hsp20_dom"/>
</dbReference>
<dbReference type="InterPro" id="IPR008978">
    <property type="entry name" value="HSP20-like_chaperone"/>
</dbReference>
<reference evidence="4" key="2">
    <citation type="submission" date="2020-09" db="EMBL/GenBank/DDBJ databases">
        <authorList>
            <person name="Sun Q."/>
            <person name="Zhou Y."/>
        </authorList>
    </citation>
    <scope>NUCLEOTIDE SEQUENCE</scope>
    <source>
        <strain evidence="4">CGMCC 1.15179</strain>
    </source>
</reference>
<reference evidence="4" key="1">
    <citation type="journal article" date="2014" name="Int. J. Syst. Evol. Microbiol.">
        <title>Complete genome sequence of Corynebacterium casei LMG S-19264T (=DSM 44701T), isolated from a smear-ripened cheese.</title>
        <authorList>
            <consortium name="US DOE Joint Genome Institute (JGI-PGF)"/>
            <person name="Walter F."/>
            <person name="Albersmeier A."/>
            <person name="Kalinowski J."/>
            <person name="Ruckert C."/>
        </authorList>
    </citation>
    <scope>NUCLEOTIDE SEQUENCE</scope>
    <source>
        <strain evidence="4">CGMCC 1.15179</strain>
    </source>
</reference>
<dbReference type="PROSITE" id="PS01031">
    <property type="entry name" value="SHSP"/>
    <property type="match status" value="1"/>
</dbReference>
<evidence type="ECO:0000313" key="4">
    <source>
        <dbReference type="EMBL" id="GGE17760.1"/>
    </source>
</evidence>
<dbReference type="CDD" id="cd06464">
    <property type="entry name" value="ACD_sHsps-like"/>
    <property type="match status" value="1"/>
</dbReference>
<evidence type="ECO:0000256" key="1">
    <source>
        <dbReference type="PROSITE-ProRule" id="PRU00285"/>
    </source>
</evidence>
<dbReference type="Pfam" id="PF00011">
    <property type="entry name" value="HSP20"/>
    <property type="match status" value="1"/>
</dbReference>
<evidence type="ECO:0000259" key="3">
    <source>
        <dbReference type="PROSITE" id="PS01031"/>
    </source>
</evidence>